<organism evidence="4 5">
    <name type="scientific">Clostridium drakei</name>
    <dbReference type="NCBI Taxonomy" id="332101"/>
    <lineage>
        <taxon>Bacteria</taxon>
        <taxon>Bacillati</taxon>
        <taxon>Bacillota</taxon>
        <taxon>Clostridia</taxon>
        <taxon>Eubacteriales</taxon>
        <taxon>Clostridiaceae</taxon>
        <taxon>Clostridium</taxon>
    </lineage>
</organism>
<dbReference type="Gene3D" id="3.90.400.10">
    <property type="entry name" value="Oligo-1,6-glucosidase, Domain 2"/>
    <property type="match status" value="1"/>
</dbReference>
<protein>
    <submittedName>
        <fullName evidence="4">Alpha-glycosidase</fullName>
    </submittedName>
</protein>
<dbReference type="InterPro" id="IPR045857">
    <property type="entry name" value="O16G_dom_2"/>
</dbReference>
<dbReference type="SUPFAM" id="SSF51445">
    <property type="entry name" value="(Trans)glycosidases"/>
    <property type="match status" value="1"/>
</dbReference>
<keyword evidence="2 4" id="KW-0326">Glycosidase</keyword>
<dbReference type="InterPro" id="IPR017853">
    <property type="entry name" value="GH"/>
</dbReference>
<dbReference type="AlphaFoldDB" id="A0A2U8DPR4"/>
<dbReference type="PANTHER" id="PTHR10357">
    <property type="entry name" value="ALPHA-AMYLASE FAMILY MEMBER"/>
    <property type="match status" value="1"/>
</dbReference>
<dbReference type="PANTHER" id="PTHR10357:SF210">
    <property type="entry name" value="MALTODEXTRIN GLUCOSIDASE"/>
    <property type="match status" value="1"/>
</dbReference>
<evidence type="ECO:0000313" key="5">
    <source>
        <dbReference type="Proteomes" id="UP000244910"/>
    </source>
</evidence>
<feature type="domain" description="Glycosyl hydrolase family 13 catalytic" evidence="3">
    <location>
        <begin position="141"/>
        <end position="542"/>
    </location>
</feature>
<dbReference type="InterPro" id="IPR006047">
    <property type="entry name" value="GH13_cat_dom"/>
</dbReference>
<dbReference type="KEGG" id="cdrk:B9W14_06150"/>
<reference evidence="5" key="1">
    <citation type="submission" date="2017-04" db="EMBL/GenBank/DDBJ databases">
        <authorList>
            <person name="Song Y."/>
            <person name="Cho B.-K."/>
        </authorList>
    </citation>
    <scope>NUCLEOTIDE SEQUENCE [LARGE SCALE GENOMIC DNA]</scope>
    <source>
        <strain evidence="5">SL1</strain>
    </source>
</reference>
<accession>A0A2U8DPR4</accession>
<dbReference type="CDD" id="cd11338">
    <property type="entry name" value="AmyAc_CMD"/>
    <property type="match status" value="1"/>
</dbReference>
<evidence type="ECO:0000259" key="3">
    <source>
        <dbReference type="SMART" id="SM00642"/>
    </source>
</evidence>
<dbReference type="InterPro" id="IPR014756">
    <property type="entry name" value="Ig_E-set"/>
</dbReference>
<gene>
    <name evidence="4" type="ORF">B9W14_06150</name>
</gene>
<dbReference type="Pfam" id="PF00128">
    <property type="entry name" value="Alpha-amylase"/>
    <property type="match status" value="1"/>
</dbReference>
<keyword evidence="5" id="KW-1185">Reference proteome</keyword>
<dbReference type="Gene3D" id="2.60.40.10">
    <property type="entry name" value="Immunoglobulins"/>
    <property type="match status" value="1"/>
</dbReference>
<name>A0A2U8DPR4_9CLOT</name>
<dbReference type="SMART" id="SM00642">
    <property type="entry name" value="Aamy"/>
    <property type="match status" value="1"/>
</dbReference>
<keyword evidence="1" id="KW-0378">Hydrolase</keyword>
<evidence type="ECO:0000256" key="1">
    <source>
        <dbReference type="ARBA" id="ARBA00022801"/>
    </source>
</evidence>
<dbReference type="RefSeq" id="WP_032077565.1">
    <property type="nucleotide sequence ID" value="NZ_CP020953.1"/>
</dbReference>
<evidence type="ECO:0000313" key="4">
    <source>
        <dbReference type="EMBL" id="AWI04092.1"/>
    </source>
</evidence>
<proteinExistence type="predicted"/>
<dbReference type="Gene3D" id="3.20.20.80">
    <property type="entry name" value="Glycosidases"/>
    <property type="match status" value="1"/>
</dbReference>
<evidence type="ECO:0000256" key="2">
    <source>
        <dbReference type="ARBA" id="ARBA00023295"/>
    </source>
</evidence>
<sequence length="643" mass="75743">MSSISILHNSWDSFFRYPFGAIECEQNIFLRIEISTNSYINNVSLVLFDDFNKNYYPMNFEFKENDKTVFNFNLKSPANPSLLFYYFEVWIDNKAIYYGNNSLLSGGKGDLYESSPLPYQITVFEKGYATPNWFKNSTIYQIFVDRFFNGTDDNSILNPKKNTFIYGNWYDEPMYIRNPETNEILRWDFYGGNLKGVLKKLDYLKNLGINIIYFNPIFEARSNHKYDTGNYKKIDSMFGDEALFKLLVKEASLRGINIILDGVFSHTGSDSLYFNKYDNYDSLGAYQSKDSKYYSWYNFKNYPNDYESWWGVSDLPNVNELNEDYLNYIIKDEDSVINHWVKAGVKGWRLDVADELPDEFIKELKKVSSNANSDSIVIGEVWEDASNKISYSKRRQYFLGKELDSVTNYLIRDNLLNFLWNNINAETLSNKFMSLYENYPRHNFYSLVNLIGSHDVERIYTLLKQTANNYMVNSSDNLDDICFKLLKIMTLIQFTFPGVPLLYYGDEAGLEGLKDPYNRATYPWGFENKEILNWYKNLIHIRNDNKALRTGKWKQMYFYDNVYGYFRYIDNNTDEFNISCENSFCLIIVNKNPTKDYNIKISMNNLNYSFLTNLLNNSDKIEILNNELNLHIEPLDVKLYIAN</sequence>
<dbReference type="GO" id="GO:0005975">
    <property type="term" value="P:carbohydrate metabolic process"/>
    <property type="evidence" value="ECO:0007669"/>
    <property type="project" value="InterPro"/>
</dbReference>
<dbReference type="OrthoDB" id="9805159at2"/>
<dbReference type="Proteomes" id="UP000244910">
    <property type="component" value="Chromosome"/>
</dbReference>
<dbReference type="InterPro" id="IPR013783">
    <property type="entry name" value="Ig-like_fold"/>
</dbReference>
<dbReference type="EMBL" id="CP020953">
    <property type="protein sequence ID" value="AWI04092.1"/>
    <property type="molecule type" value="Genomic_DNA"/>
</dbReference>
<dbReference type="SUPFAM" id="SSF81296">
    <property type="entry name" value="E set domains"/>
    <property type="match status" value="1"/>
</dbReference>
<dbReference type="GO" id="GO:0016798">
    <property type="term" value="F:hydrolase activity, acting on glycosyl bonds"/>
    <property type="evidence" value="ECO:0007669"/>
    <property type="project" value="UniProtKB-KW"/>
</dbReference>